<sequence>MASVFSLVLPCIPRVERGAYGQKCRGSKFFVRKTRKHAVIRACSEQTPPALHSTSQEITMTAANFVLPLFIHEGEDDVPNEAMPDCNILGWRHGLLDEVYKARDVGVKSFLLLPALKPPTMGETFSDNDLIPRTICLLKDKYHDIVIYTDVALDPYSCHGFDGVIMNDETVHQLCKQAVSHARAGADVVKSSDMMDGHARAIRTSLNEEGFHDVSIMSCASKYVYNSPIGGPLDSCVFDYFVDKFNGSFQMDRANCKALIEIEDISEGVDILLANAFLHIVGLLRDNSCLPIAAYQQSSGEYSMLKFGGRHKLLDEEKEMMQSLLLFRMVGADIILTHFARQAAALLAGEK</sequence>
<evidence type="ECO:0000256" key="10">
    <source>
        <dbReference type="ARBA" id="ARBA00032837"/>
    </source>
</evidence>
<dbReference type="EMBL" id="JBBWWQ010000016">
    <property type="protein sequence ID" value="KAK8925989.1"/>
    <property type="molecule type" value="Genomic_DNA"/>
</dbReference>
<dbReference type="Gene3D" id="3.20.20.70">
    <property type="entry name" value="Aldolase class I"/>
    <property type="match status" value="1"/>
</dbReference>
<dbReference type="PANTHER" id="PTHR11458">
    <property type="entry name" value="DELTA-AMINOLEVULINIC ACID DEHYDRATASE"/>
    <property type="match status" value="1"/>
</dbReference>
<evidence type="ECO:0000313" key="15">
    <source>
        <dbReference type="Proteomes" id="UP001418222"/>
    </source>
</evidence>
<evidence type="ECO:0000256" key="1">
    <source>
        <dbReference type="ARBA" id="ARBA00004694"/>
    </source>
</evidence>
<evidence type="ECO:0000256" key="6">
    <source>
        <dbReference type="ARBA" id="ARBA00023171"/>
    </source>
</evidence>
<protein>
    <recommendedName>
        <fullName evidence="3">porphobilinogen synthase</fullName>
        <ecNumber evidence="3">4.2.1.24</ecNumber>
    </recommendedName>
    <alternativeName>
        <fullName evidence="10">Porphobilinogen synthase</fullName>
    </alternativeName>
</protein>
<evidence type="ECO:0000256" key="3">
    <source>
        <dbReference type="ARBA" id="ARBA00012053"/>
    </source>
</evidence>
<keyword evidence="8" id="KW-0627">Porphyrin biosynthesis</keyword>
<dbReference type="InterPro" id="IPR013785">
    <property type="entry name" value="Aldolase_TIM"/>
</dbReference>
<proteinExistence type="inferred from homology"/>
<evidence type="ECO:0000256" key="2">
    <source>
        <dbReference type="ARBA" id="ARBA00008055"/>
    </source>
</evidence>
<dbReference type="InterPro" id="IPR001731">
    <property type="entry name" value="ALAD"/>
</dbReference>
<comment type="catalytic activity">
    <reaction evidence="11">
        <text>2 5-aminolevulinate = porphobilinogen + 2 H2O + H(+)</text>
        <dbReference type="Rhea" id="RHEA:24064"/>
        <dbReference type="ChEBI" id="CHEBI:15377"/>
        <dbReference type="ChEBI" id="CHEBI:15378"/>
        <dbReference type="ChEBI" id="CHEBI:58126"/>
        <dbReference type="ChEBI" id="CHEBI:356416"/>
        <dbReference type="EC" id="4.2.1.24"/>
    </reaction>
</comment>
<dbReference type="Pfam" id="PF00490">
    <property type="entry name" value="ALAD"/>
    <property type="match status" value="1"/>
</dbReference>
<evidence type="ECO:0000256" key="12">
    <source>
        <dbReference type="PIRSR" id="PIRSR001415-5"/>
    </source>
</evidence>
<dbReference type="GO" id="GO:0004655">
    <property type="term" value="F:porphobilinogen synthase activity"/>
    <property type="evidence" value="ECO:0007669"/>
    <property type="project" value="UniProtKB-EC"/>
</dbReference>
<dbReference type="GO" id="GO:0015995">
    <property type="term" value="P:chlorophyll biosynthetic process"/>
    <property type="evidence" value="ECO:0007669"/>
    <property type="project" value="UniProtKB-KW"/>
</dbReference>
<evidence type="ECO:0000256" key="5">
    <source>
        <dbReference type="ARBA" id="ARBA00023133"/>
    </source>
</evidence>
<organism evidence="14 15">
    <name type="scientific">Platanthera zijinensis</name>
    <dbReference type="NCBI Taxonomy" id="2320716"/>
    <lineage>
        <taxon>Eukaryota</taxon>
        <taxon>Viridiplantae</taxon>
        <taxon>Streptophyta</taxon>
        <taxon>Embryophyta</taxon>
        <taxon>Tracheophyta</taxon>
        <taxon>Spermatophyta</taxon>
        <taxon>Magnoliopsida</taxon>
        <taxon>Liliopsida</taxon>
        <taxon>Asparagales</taxon>
        <taxon>Orchidaceae</taxon>
        <taxon>Orchidoideae</taxon>
        <taxon>Orchideae</taxon>
        <taxon>Orchidinae</taxon>
        <taxon>Platanthera</taxon>
    </lineage>
</organism>
<evidence type="ECO:0000256" key="8">
    <source>
        <dbReference type="ARBA" id="ARBA00023244"/>
    </source>
</evidence>
<dbReference type="SUPFAM" id="SSF51569">
    <property type="entry name" value="Aldolase"/>
    <property type="match status" value="1"/>
</dbReference>
<dbReference type="PANTHER" id="PTHR11458:SF0">
    <property type="entry name" value="DELTA-AMINOLEVULINIC ACID DEHYDRATASE"/>
    <property type="match status" value="1"/>
</dbReference>
<keyword evidence="12" id="KW-0460">Magnesium</keyword>
<accession>A0AAP0B4G2</accession>
<gene>
    <name evidence="14" type="ORF">KSP39_PZI018182</name>
</gene>
<dbReference type="GO" id="GO:0008270">
    <property type="term" value="F:zinc ion binding"/>
    <property type="evidence" value="ECO:0007669"/>
    <property type="project" value="TreeGrafter"/>
</dbReference>
<dbReference type="EC" id="4.2.1.24" evidence="3"/>
<comment type="similarity">
    <text evidence="2 13">Belongs to the ALAD family.</text>
</comment>
<keyword evidence="15" id="KW-1185">Reference proteome</keyword>
<dbReference type="AlphaFoldDB" id="A0AAP0B4G2"/>
<keyword evidence="4" id="KW-0021">Allosteric enzyme</keyword>
<evidence type="ECO:0000256" key="13">
    <source>
        <dbReference type="RuleBase" id="RU004161"/>
    </source>
</evidence>
<dbReference type="Proteomes" id="UP001418222">
    <property type="component" value="Unassembled WGS sequence"/>
</dbReference>
<keyword evidence="6" id="KW-0149">Chlorophyll biosynthesis</keyword>
<name>A0AAP0B4G2_9ASPA</name>
<keyword evidence="12" id="KW-0479">Metal-binding</keyword>
<reference evidence="14 15" key="1">
    <citation type="journal article" date="2022" name="Nat. Plants">
        <title>Genomes of leafy and leafless Platanthera orchids illuminate the evolution of mycoheterotrophy.</title>
        <authorList>
            <person name="Li M.H."/>
            <person name="Liu K.W."/>
            <person name="Li Z."/>
            <person name="Lu H.C."/>
            <person name="Ye Q.L."/>
            <person name="Zhang D."/>
            <person name="Wang J.Y."/>
            <person name="Li Y.F."/>
            <person name="Zhong Z.M."/>
            <person name="Liu X."/>
            <person name="Yu X."/>
            <person name="Liu D.K."/>
            <person name="Tu X.D."/>
            <person name="Liu B."/>
            <person name="Hao Y."/>
            <person name="Liao X.Y."/>
            <person name="Jiang Y.T."/>
            <person name="Sun W.H."/>
            <person name="Chen J."/>
            <person name="Chen Y.Q."/>
            <person name="Ai Y."/>
            <person name="Zhai J.W."/>
            <person name="Wu S.S."/>
            <person name="Zhou Z."/>
            <person name="Hsiao Y.Y."/>
            <person name="Wu W.L."/>
            <person name="Chen Y.Y."/>
            <person name="Lin Y.F."/>
            <person name="Hsu J.L."/>
            <person name="Li C.Y."/>
            <person name="Wang Z.W."/>
            <person name="Zhao X."/>
            <person name="Zhong W.Y."/>
            <person name="Ma X.K."/>
            <person name="Ma L."/>
            <person name="Huang J."/>
            <person name="Chen G.Z."/>
            <person name="Huang M.Z."/>
            <person name="Huang L."/>
            <person name="Peng D.H."/>
            <person name="Luo Y.B."/>
            <person name="Zou S.Q."/>
            <person name="Chen S.P."/>
            <person name="Lan S."/>
            <person name="Tsai W.C."/>
            <person name="Van de Peer Y."/>
            <person name="Liu Z.J."/>
        </authorList>
    </citation>
    <scope>NUCLEOTIDE SEQUENCE [LARGE SCALE GENOMIC DNA]</scope>
    <source>
        <strain evidence="14">Lor287</strain>
    </source>
</reference>
<comment type="pathway">
    <text evidence="1">Porphyrin-containing compound metabolism; protoporphyrin-IX biosynthesis; coproporphyrinogen-III from 5-aminolevulinate: step 1/4.</text>
</comment>
<dbReference type="SMART" id="SM01004">
    <property type="entry name" value="ALAD"/>
    <property type="match status" value="1"/>
</dbReference>
<dbReference type="PRINTS" id="PR00144">
    <property type="entry name" value="DALDHYDRTASE"/>
</dbReference>
<dbReference type="PIRSF" id="PIRSF001415">
    <property type="entry name" value="Porphbilin_synth"/>
    <property type="match status" value="1"/>
</dbReference>
<evidence type="ECO:0000256" key="7">
    <source>
        <dbReference type="ARBA" id="ARBA00023239"/>
    </source>
</evidence>
<evidence type="ECO:0000256" key="4">
    <source>
        <dbReference type="ARBA" id="ARBA00022533"/>
    </source>
</evidence>
<comment type="caution">
    <text evidence="14">The sequence shown here is derived from an EMBL/GenBank/DDBJ whole genome shotgun (WGS) entry which is preliminary data.</text>
</comment>
<dbReference type="GO" id="GO:0006783">
    <property type="term" value="P:heme biosynthetic process"/>
    <property type="evidence" value="ECO:0007669"/>
    <property type="project" value="UniProtKB-KW"/>
</dbReference>
<keyword evidence="7" id="KW-0456">Lyase</keyword>
<dbReference type="GO" id="GO:0005829">
    <property type="term" value="C:cytosol"/>
    <property type="evidence" value="ECO:0007669"/>
    <property type="project" value="TreeGrafter"/>
</dbReference>
<evidence type="ECO:0000256" key="11">
    <source>
        <dbReference type="ARBA" id="ARBA00047651"/>
    </source>
</evidence>
<evidence type="ECO:0000256" key="9">
    <source>
        <dbReference type="ARBA" id="ARBA00025628"/>
    </source>
</evidence>
<comment type="function">
    <text evidence="9">Catalyzes an early step in the biosynthesis of tetrapyrroles. Binds two molecules of 5-aminolevulinate per subunit, each at a distinct site, and catalyzes their condensation to form porphobilinogen.</text>
</comment>
<feature type="binding site" evidence="12">
    <location>
        <position position="261"/>
    </location>
    <ligand>
        <name>Mg(2+)</name>
        <dbReference type="ChEBI" id="CHEBI:18420"/>
    </ligand>
</feature>
<keyword evidence="5" id="KW-0350">Heme biosynthesis</keyword>
<evidence type="ECO:0000313" key="14">
    <source>
        <dbReference type="EMBL" id="KAK8925989.1"/>
    </source>
</evidence>